<protein>
    <recommendedName>
        <fullName evidence="6">Type I restriction modification DNA specificity domain-containing protein</fullName>
    </recommendedName>
</protein>
<dbReference type="Pfam" id="PF01420">
    <property type="entry name" value="Methylase_S"/>
    <property type="match status" value="2"/>
</dbReference>
<evidence type="ECO:0000256" key="5">
    <source>
        <dbReference type="SAM" id="Coils"/>
    </source>
</evidence>
<dbReference type="Gene3D" id="3.90.220.20">
    <property type="entry name" value="DNA methylase specificity domains"/>
    <property type="match status" value="2"/>
</dbReference>
<dbReference type="GO" id="GO:0003677">
    <property type="term" value="F:DNA binding"/>
    <property type="evidence" value="ECO:0007669"/>
    <property type="project" value="UniProtKB-KW"/>
</dbReference>
<dbReference type="PANTHER" id="PTHR43140:SF1">
    <property type="entry name" value="TYPE I RESTRICTION ENZYME ECOKI SPECIFICITY SUBUNIT"/>
    <property type="match status" value="1"/>
</dbReference>
<comment type="caution">
    <text evidence="7">The sequence shown here is derived from an EMBL/GenBank/DDBJ whole genome shotgun (WGS) entry which is preliminary data.</text>
</comment>
<evidence type="ECO:0000256" key="4">
    <source>
        <dbReference type="ARBA" id="ARBA00038652"/>
    </source>
</evidence>
<sequence length="463" mass="53341">MAKKKKTMEELLEEALVPEEEQPYEVPGNWVWTNIKTINTTKKRSIKPNEFDNEVFELYSVPSYPQGNPELVKGEEIGSNKQIVSNGDVLLCKINPRINRVWMVNSGEEQYRKIASTEWIVIKNANVHSDYLLMYFKSPYFRKLLTSNVTGVGGSLTRARPKEIENYTLPLPPLNEQKRIADKVERLLNKIDEAKRLIEEAKESFELRRAAILDKAFRGELTREWRELRELPQVESKQDGPYKLPQGWIWKKIGDLFHVQIGSTPSRKNDEYWGGAFSWLSSGEIQFNIINDSREYVTEKAINECRLKLAPKGSILFGMIGEGKTRGQVAILDIDSYHNQNTASIWVSETEIDSEYVYYWLLSQYTKNRQNSAGNNQPAYNKSRVKELFIPLPPLAEIKVMIHIIKGLMQKEIKVNELLELNITMDSIKQSILSKAFKGQLGTNDPTEENAIELLKEVLQEKL</sequence>
<evidence type="ECO:0000259" key="6">
    <source>
        <dbReference type="Pfam" id="PF01420"/>
    </source>
</evidence>
<accession>A0A268S305</accession>
<feature type="domain" description="Type I restriction modification DNA specificity" evidence="6">
    <location>
        <begin position="245"/>
        <end position="412"/>
    </location>
</feature>
<feature type="domain" description="Type I restriction modification DNA specificity" evidence="6">
    <location>
        <begin position="45"/>
        <end position="202"/>
    </location>
</feature>
<dbReference type="Proteomes" id="UP000216133">
    <property type="component" value="Unassembled WGS sequence"/>
</dbReference>
<comment type="similarity">
    <text evidence="1">Belongs to the type-I restriction system S methylase family.</text>
</comment>
<reference evidence="7 8" key="1">
    <citation type="submission" date="2017-07" db="EMBL/GenBank/DDBJ databases">
        <title>Isolation and whole genome analysis of endospore-forming bacteria from heroin.</title>
        <authorList>
            <person name="Kalinowski J."/>
            <person name="Ahrens B."/>
            <person name="Al-Dilaimi A."/>
            <person name="Winkler A."/>
            <person name="Wibberg D."/>
            <person name="Schleenbecker U."/>
            <person name="Ruckert C."/>
            <person name="Wolfel R."/>
            <person name="Grass G."/>
        </authorList>
    </citation>
    <scope>NUCLEOTIDE SEQUENCE [LARGE SCALE GENOMIC DNA]</scope>
    <source>
        <strain evidence="7 8">7523-2</strain>
    </source>
</reference>
<evidence type="ECO:0000256" key="1">
    <source>
        <dbReference type="ARBA" id="ARBA00010923"/>
    </source>
</evidence>
<dbReference type="AlphaFoldDB" id="A0A268S305"/>
<dbReference type="RefSeq" id="WP_094426736.1">
    <property type="nucleotide sequence ID" value="NZ_CP019985.1"/>
</dbReference>
<keyword evidence="5" id="KW-0175">Coiled coil</keyword>
<gene>
    <name evidence="7" type="ORF">CHH61_06295</name>
</gene>
<dbReference type="GeneID" id="86926886"/>
<evidence type="ECO:0000313" key="8">
    <source>
        <dbReference type="Proteomes" id="UP000216133"/>
    </source>
</evidence>
<dbReference type="EMBL" id="NPBS01000027">
    <property type="protein sequence ID" value="PAF26870.1"/>
    <property type="molecule type" value="Genomic_DNA"/>
</dbReference>
<evidence type="ECO:0000256" key="2">
    <source>
        <dbReference type="ARBA" id="ARBA00022747"/>
    </source>
</evidence>
<dbReference type="SUPFAM" id="SSF116734">
    <property type="entry name" value="DNA methylase specificity domain"/>
    <property type="match status" value="2"/>
</dbReference>
<dbReference type="CDD" id="cd17247">
    <property type="entry name" value="RMtype1_S_Eco2747I-TRD2-CR2_like"/>
    <property type="match status" value="1"/>
</dbReference>
<organism evidence="7 8">
    <name type="scientific">Shouchella clausii</name>
    <name type="common">Alkalihalobacillus clausii</name>
    <dbReference type="NCBI Taxonomy" id="79880"/>
    <lineage>
        <taxon>Bacteria</taxon>
        <taxon>Bacillati</taxon>
        <taxon>Bacillota</taxon>
        <taxon>Bacilli</taxon>
        <taxon>Bacillales</taxon>
        <taxon>Bacillaceae</taxon>
        <taxon>Shouchella</taxon>
    </lineage>
</organism>
<name>A0A268S305_SHOCL</name>
<dbReference type="GO" id="GO:0009307">
    <property type="term" value="P:DNA restriction-modification system"/>
    <property type="evidence" value="ECO:0007669"/>
    <property type="project" value="UniProtKB-KW"/>
</dbReference>
<comment type="subunit">
    <text evidence="4">The methyltransferase is composed of M and S polypeptides.</text>
</comment>
<proteinExistence type="inferred from homology"/>
<dbReference type="InterPro" id="IPR000055">
    <property type="entry name" value="Restrct_endonuc_typeI_TRD"/>
</dbReference>
<evidence type="ECO:0000313" key="7">
    <source>
        <dbReference type="EMBL" id="PAF26870.1"/>
    </source>
</evidence>
<dbReference type="PANTHER" id="PTHR43140">
    <property type="entry name" value="TYPE-1 RESTRICTION ENZYME ECOKI SPECIFICITY PROTEIN"/>
    <property type="match status" value="1"/>
</dbReference>
<keyword evidence="3" id="KW-0238">DNA-binding</keyword>
<dbReference type="InterPro" id="IPR044946">
    <property type="entry name" value="Restrct_endonuc_typeI_TRD_sf"/>
</dbReference>
<feature type="coiled-coil region" evidence="5">
    <location>
        <begin position="174"/>
        <end position="204"/>
    </location>
</feature>
<keyword evidence="2" id="KW-0680">Restriction system</keyword>
<evidence type="ECO:0000256" key="3">
    <source>
        <dbReference type="ARBA" id="ARBA00023125"/>
    </source>
</evidence>
<dbReference type="InterPro" id="IPR051212">
    <property type="entry name" value="Type-I_RE_S_subunit"/>
</dbReference>